<dbReference type="GO" id="GO:0003677">
    <property type="term" value="F:DNA binding"/>
    <property type="evidence" value="ECO:0007669"/>
    <property type="project" value="UniProtKB-KW"/>
</dbReference>
<proteinExistence type="inferred from homology"/>
<evidence type="ECO:0000313" key="11">
    <source>
        <dbReference type="Proteomes" id="UP000478008"/>
    </source>
</evidence>
<dbReference type="InterPro" id="IPR018607">
    <property type="entry name" value="Ctf8"/>
</dbReference>
<dbReference type="GO" id="GO:0031390">
    <property type="term" value="C:Ctf18 RFC-like complex"/>
    <property type="evidence" value="ECO:0007669"/>
    <property type="project" value="InterPro"/>
</dbReference>
<keyword evidence="4" id="KW-0539">Nucleus</keyword>
<dbReference type="GO" id="GO:0006260">
    <property type="term" value="P:DNA replication"/>
    <property type="evidence" value="ECO:0007669"/>
    <property type="project" value="UniProtKB-KW"/>
</dbReference>
<dbReference type="EMBL" id="JABCYN010000053">
    <property type="protein sequence ID" value="KAF6006293.1"/>
    <property type="molecule type" value="Genomic_DNA"/>
</dbReference>
<reference evidence="9" key="3">
    <citation type="submission" date="2020-10" db="EMBL/GenBank/DDBJ databases">
        <authorList>
            <person name="Palmer J.M."/>
        </authorList>
    </citation>
    <scope>NUCLEOTIDE SEQUENCE</scope>
    <source>
        <strain evidence="9">UCD 2041</strain>
    </source>
</reference>
<name>A0A7D9GZJ7_DEKBR</name>
<keyword evidence="2" id="KW-0235">DNA replication</keyword>
<evidence type="ECO:0000256" key="1">
    <source>
        <dbReference type="ARBA" id="ARBA00004123"/>
    </source>
</evidence>
<protein>
    <submittedName>
        <fullName evidence="10">DEBR0S3_00914g1_1</fullName>
    </submittedName>
</protein>
<dbReference type="PANTHER" id="PTHR28605:SF1">
    <property type="entry name" value="CHROMOSOME TRANSMISSION FIDELITY FACTOR 8"/>
    <property type="match status" value="1"/>
</dbReference>
<evidence type="ECO:0000313" key="12">
    <source>
        <dbReference type="Proteomes" id="UP000568158"/>
    </source>
</evidence>
<accession>A0A7D9GZJ7</accession>
<reference evidence="10 11" key="1">
    <citation type="submission" date="2019-07" db="EMBL/GenBank/DDBJ databases">
        <authorList>
            <person name="Friedrich A."/>
            <person name="Schacherer J."/>
        </authorList>
    </citation>
    <scope>NUCLEOTIDE SEQUENCE [LARGE SCALE GENOMIC DNA]</scope>
</reference>
<organism evidence="10 11">
    <name type="scientific">Dekkera bruxellensis</name>
    <name type="common">Brettanomyces custersii</name>
    <dbReference type="NCBI Taxonomy" id="5007"/>
    <lineage>
        <taxon>Eukaryota</taxon>
        <taxon>Fungi</taxon>
        <taxon>Dikarya</taxon>
        <taxon>Ascomycota</taxon>
        <taxon>Saccharomycotina</taxon>
        <taxon>Pichiomycetes</taxon>
        <taxon>Pichiales</taxon>
        <taxon>Pichiaceae</taxon>
        <taxon>Brettanomyces</taxon>
    </lineage>
</organism>
<comment type="similarity">
    <text evidence="6">Belongs to the CTF8 family.</text>
</comment>
<reference evidence="9" key="4">
    <citation type="journal article" name="BMC Genomics">
        <title>New genome assemblies reveal patterns of domestication and adaptation across Brettanomyces (Dekkera) species.</title>
        <authorList>
            <person name="Roach M.J."/>
            <person name="Borneman A.R."/>
        </authorList>
    </citation>
    <scope>NUCLEOTIDE SEQUENCE</scope>
    <source>
        <strain evidence="9">UCD 2041</strain>
    </source>
</reference>
<gene>
    <name evidence="10" type="primary">CTF8</name>
    <name evidence="9" type="ORF">BRETT_000881</name>
    <name evidence="10" type="ORF">DEBR0S3_00914G</name>
    <name evidence="8" type="ORF">HII12_005037</name>
</gene>
<dbReference type="EMBL" id="CP063136">
    <property type="protein sequence ID" value="QOU21161.1"/>
    <property type="molecule type" value="Genomic_DNA"/>
</dbReference>
<dbReference type="AlphaFoldDB" id="A0A7D9GZJ7"/>
<keyword evidence="11" id="KW-1185">Reference proteome</keyword>
<evidence type="ECO:0000256" key="5">
    <source>
        <dbReference type="ARBA" id="ARBA00023306"/>
    </source>
</evidence>
<comment type="subcellular location">
    <subcellularLocation>
        <location evidence="1">Nucleus</location>
    </subcellularLocation>
</comment>
<evidence type="ECO:0000313" key="8">
    <source>
        <dbReference type="EMBL" id="KAF6006293.1"/>
    </source>
</evidence>
<evidence type="ECO:0000256" key="4">
    <source>
        <dbReference type="ARBA" id="ARBA00023242"/>
    </source>
</evidence>
<dbReference type="PANTHER" id="PTHR28605">
    <property type="entry name" value="CTF8, CHROMOSOME TRANSMISSION FIDELITY FACTOR 8 HOMOLOG (S. CEREVISIAE)"/>
    <property type="match status" value="1"/>
</dbReference>
<dbReference type="EMBL" id="CABFWN010000003">
    <property type="protein sequence ID" value="VUG18043.1"/>
    <property type="molecule type" value="Genomic_DNA"/>
</dbReference>
<evidence type="ECO:0000256" key="7">
    <source>
        <dbReference type="SAM" id="MobiDB-lite"/>
    </source>
</evidence>
<evidence type="ECO:0000256" key="2">
    <source>
        <dbReference type="ARBA" id="ARBA00022705"/>
    </source>
</evidence>
<dbReference type="Proteomes" id="UP000478008">
    <property type="component" value="Unassembled WGS sequence"/>
</dbReference>
<dbReference type="Pfam" id="PF09696">
    <property type="entry name" value="Ctf8"/>
    <property type="match status" value="1"/>
</dbReference>
<evidence type="ECO:0000256" key="3">
    <source>
        <dbReference type="ARBA" id="ARBA00023125"/>
    </source>
</evidence>
<evidence type="ECO:0000256" key="6">
    <source>
        <dbReference type="ARBA" id="ARBA00038447"/>
    </source>
</evidence>
<feature type="region of interest" description="Disordered" evidence="7">
    <location>
        <begin position="1"/>
        <end position="20"/>
    </location>
</feature>
<reference evidence="8 12" key="2">
    <citation type="journal article" date="2020" name="Appl. Microbiol. Biotechnol.">
        <title>Targeted gene deletion in Brettanomyces bruxellensis with an expression-free CRISPR-Cas9 system.</title>
        <authorList>
            <person name="Varela C."/>
            <person name="Bartel C."/>
            <person name="Onetto C."/>
            <person name="Borneman A."/>
        </authorList>
    </citation>
    <scope>NUCLEOTIDE SEQUENCE [LARGE SCALE GENOMIC DNA]</scope>
    <source>
        <strain evidence="8 12">AWRI1613</strain>
    </source>
</reference>
<keyword evidence="5" id="KW-0131">Cell cycle</keyword>
<dbReference type="Proteomes" id="UP000663131">
    <property type="component" value="Chromosome 8"/>
</dbReference>
<dbReference type="OrthoDB" id="121932at2759"/>
<keyword evidence="3" id="KW-0238">DNA-binding</keyword>
<dbReference type="Proteomes" id="UP000568158">
    <property type="component" value="Unassembled WGS sequence"/>
</dbReference>
<sequence length="155" mass="17547">MPSREIKYDRASKSLQERGDPARLQETAIRNGSVVSTPAGLFLIEIQGELNIPTKKPDGLNEEEEKLFITRKVPNIYTDNDKPCKDLVRFGKIEIHEQSGEAILYISTSQRLEGKIESLDSPLGILKIPQGDESCEMLDVIKKRLVFRNRPLPIM</sequence>
<dbReference type="GO" id="GO:0007064">
    <property type="term" value="P:mitotic sister chromatid cohesion"/>
    <property type="evidence" value="ECO:0007669"/>
    <property type="project" value="InterPro"/>
</dbReference>
<evidence type="ECO:0000313" key="9">
    <source>
        <dbReference type="EMBL" id="QOU21161.1"/>
    </source>
</evidence>
<evidence type="ECO:0000313" key="10">
    <source>
        <dbReference type="EMBL" id="VUG18043.1"/>
    </source>
</evidence>